<keyword evidence="5" id="KW-0325">Glycoprotein</keyword>
<evidence type="ECO:0000256" key="7">
    <source>
        <dbReference type="SAM" id="SignalP"/>
    </source>
</evidence>
<dbReference type="OrthoDB" id="687020at2759"/>
<evidence type="ECO:0000256" key="5">
    <source>
        <dbReference type="ARBA" id="ARBA00023180"/>
    </source>
</evidence>
<dbReference type="InterPro" id="IPR039391">
    <property type="entry name" value="Phytocyanin-like"/>
</dbReference>
<dbReference type="Pfam" id="PF02298">
    <property type="entry name" value="Cu_bind_like"/>
    <property type="match status" value="1"/>
</dbReference>
<dbReference type="GO" id="GO:0009055">
    <property type="term" value="F:electron transfer activity"/>
    <property type="evidence" value="ECO:0007669"/>
    <property type="project" value="InterPro"/>
</dbReference>
<dbReference type="Proteomes" id="UP000447434">
    <property type="component" value="Chromosome 24"/>
</dbReference>
<evidence type="ECO:0000313" key="9">
    <source>
        <dbReference type="EMBL" id="KAE9585601.1"/>
    </source>
</evidence>
<dbReference type="AlphaFoldDB" id="A0A6A4N9Z4"/>
<organism evidence="9 10">
    <name type="scientific">Lupinus albus</name>
    <name type="common">White lupine</name>
    <name type="synonym">Lupinus termis</name>
    <dbReference type="NCBI Taxonomy" id="3870"/>
    <lineage>
        <taxon>Eukaryota</taxon>
        <taxon>Viridiplantae</taxon>
        <taxon>Streptophyta</taxon>
        <taxon>Embryophyta</taxon>
        <taxon>Tracheophyta</taxon>
        <taxon>Spermatophyta</taxon>
        <taxon>Magnoliopsida</taxon>
        <taxon>eudicotyledons</taxon>
        <taxon>Gunneridae</taxon>
        <taxon>Pentapetalae</taxon>
        <taxon>rosids</taxon>
        <taxon>fabids</taxon>
        <taxon>Fabales</taxon>
        <taxon>Fabaceae</taxon>
        <taxon>Papilionoideae</taxon>
        <taxon>50 kb inversion clade</taxon>
        <taxon>genistoids sensu lato</taxon>
        <taxon>core genistoids</taxon>
        <taxon>Genisteae</taxon>
        <taxon>Lupinus</taxon>
    </lineage>
</organism>
<feature type="chain" id="PRO_5025644493" evidence="7">
    <location>
        <begin position="23"/>
        <end position="225"/>
    </location>
</feature>
<dbReference type="CDD" id="cd04216">
    <property type="entry name" value="Phytocyanin"/>
    <property type="match status" value="1"/>
</dbReference>
<dbReference type="SUPFAM" id="SSF49503">
    <property type="entry name" value="Cupredoxins"/>
    <property type="match status" value="1"/>
</dbReference>
<dbReference type="PANTHER" id="PTHR33021">
    <property type="entry name" value="BLUE COPPER PROTEIN"/>
    <property type="match status" value="1"/>
</dbReference>
<keyword evidence="4" id="KW-0186">Copper</keyword>
<dbReference type="InterPro" id="IPR003245">
    <property type="entry name" value="Phytocyanin_dom"/>
</dbReference>
<gene>
    <name evidence="9" type="ORF">Lalb_Chr24g0393031</name>
</gene>
<feature type="signal peptide" evidence="7">
    <location>
        <begin position="1"/>
        <end position="22"/>
    </location>
</feature>
<dbReference type="FunFam" id="2.60.40.420:FF:000003">
    <property type="entry name" value="Blue copper"/>
    <property type="match status" value="1"/>
</dbReference>
<dbReference type="PANTHER" id="PTHR33021:SF492">
    <property type="entry name" value="UCLACYANIN 1"/>
    <property type="match status" value="1"/>
</dbReference>
<name>A0A6A4N9Z4_LUPAL</name>
<feature type="compositionally biased region" description="Low complexity" evidence="6">
    <location>
        <begin position="123"/>
        <end position="141"/>
    </location>
</feature>
<evidence type="ECO:0000313" key="10">
    <source>
        <dbReference type="Proteomes" id="UP000447434"/>
    </source>
</evidence>
<keyword evidence="3" id="KW-0249">Electron transport</keyword>
<keyword evidence="2" id="KW-0479">Metal-binding</keyword>
<accession>A0A6A4N9Z4</accession>
<feature type="domain" description="Phytocyanin" evidence="8">
    <location>
        <begin position="23"/>
        <end position="122"/>
    </location>
</feature>
<comment type="caution">
    <text evidence="9">The sequence shown here is derived from an EMBL/GenBank/DDBJ whole genome shotgun (WGS) entry which is preliminary data.</text>
</comment>
<dbReference type="GO" id="GO:0005886">
    <property type="term" value="C:plasma membrane"/>
    <property type="evidence" value="ECO:0007669"/>
    <property type="project" value="TreeGrafter"/>
</dbReference>
<evidence type="ECO:0000256" key="6">
    <source>
        <dbReference type="SAM" id="MobiDB-lite"/>
    </source>
</evidence>
<evidence type="ECO:0000259" key="8">
    <source>
        <dbReference type="PROSITE" id="PS51485"/>
    </source>
</evidence>
<keyword evidence="1" id="KW-0813">Transport</keyword>
<dbReference type="PROSITE" id="PS51485">
    <property type="entry name" value="PHYTOCYANIN"/>
    <property type="match status" value="1"/>
</dbReference>
<dbReference type="EMBL" id="WOCE01000024">
    <property type="protein sequence ID" value="KAE9585601.1"/>
    <property type="molecule type" value="Genomic_DNA"/>
</dbReference>
<feature type="compositionally biased region" description="Polar residues" evidence="6">
    <location>
        <begin position="200"/>
        <end position="218"/>
    </location>
</feature>
<feature type="region of interest" description="Disordered" evidence="6">
    <location>
        <begin position="121"/>
        <end position="225"/>
    </location>
</feature>
<evidence type="ECO:0000256" key="4">
    <source>
        <dbReference type="ARBA" id="ARBA00023008"/>
    </source>
</evidence>
<sequence>MGVLDIIIRVSFVAILIKLGMATNHIVGGPNGGWDTNSDLQTWASSIPFSVGDNLIFQYPPTHNVVEVSKADYESCQPSNPIQSYNDGTTTIPLTSAGKRYFICGTVGHCSQGMKVEIDTLDSATSSASPEPSPFSPEVSTIPSSAPEQTTTPSESPNYIPQVPSPSVETHLESATSSPTIPITEFPAAASPLARDQHSPDLSNSSTMKDVQTVTLENKQIGVVR</sequence>
<proteinExistence type="predicted"/>
<feature type="compositionally biased region" description="Polar residues" evidence="6">
    <location>
        <begin position="142"/>
        <end position="181"/>
    </location>
</feature>
<keyword evidence="10" id="KW-1185">Reference proteome</keyword>
<keyword evidence="7" id="KW-0732">Signal</keyword>
<evidence type="ECO:0000256" key="2">
    <source>
        <dbReference type="ARBA" id="ARBA00022723"/>
    </source>
</evidence>
<protein>
    <submittedName>
        <fullName evidence="9">Putative cupredoxin</fullName>
    </submittedName>
</protein>
<dbReference type="Gene3D" id="2.60.40.420">
    <property type="entry name" value="Cupredoxins - blue copper proteins"/>
    <property type="match status" value="1"/>
</dbReference>
<evidence type="ECO:0000256" key="3">
    <source>
        <dbReference type="ARBA" id="ARBA00022982"/>
    </source>
</evidence>
<dbReference type="GO" id="GO:0046872">
    <property type="term" value="F:metal ion binding"/>
    <property type="evidence" value="ECO:0007669"/>
    <property type="project" value="UniProtKB-KW"/>
</dbReference>
<dbReference type="InterPro" id="IPR008972">
    <property type="entry name" value="Cupredoxin"/>
</dbReference>
<evidence type="ECO:0000256" key="1">
    <source>
        <dbReference type="ARBA" id="ARBA00022448"/>
    </source>
</evidence>
<reference evidence="10" key="1">
    <citation type="journal article" date="2020" name="Nat. Commun.">
        <title>Genome sequence of the cluster root forming white lupin.</title>
        <authorList>
            <person name="Hufnagel B."/>
            <person name="Marques A."/>
            <person name="Soriano A."/>
            <person name="Marques L."/>
            <person name="Divol F."/>
            <person name="Doumas P."/>
            <person name="Sallet E."/>
            <person name="Mancinotti D."/>
            <person name="Carrere S."/>
            <person name="Marande W."/>
            <person name="Arribat S."/>
            <person name="Keller J."/>
            <person name="Huneau C."/>
            <person name="Blein T."/>
            <person name="Aime D."/>
            <person name="Laguerre M."/>
            <person name="Taylor J."/>
            <person name="Schubert V."/>
            <person name="Nelson M."/>
            <person name="Geu-Flores F."/>
            <person name="Crespi M."/>
            <person name="Gallardo-Guerrero K."/>
            <person name="Delaux P.-M."/>
            <person name="Salse J."/>
            <person name="Berges H."/>
            <person name="Guyot R."/>
            <person name="Gouzy J."/>
            <person name="Peret B."/>
        </authorList>
    </citation>
    <scope>NUCLEOTIDE SEQUENCE [LARGE SCALE GENOMIC DNA]</scope>
    <source>
        <strain evidence="10">cv. Amiga</strain>
    </source>
</reference>